<keyword evidence="4" id="KW-1185">Reference proteome</keyword>
<feature type="domain" description="PA14" evidence="1">
    <location>
        <begin position="354"/>
        <end position="399"/>
    </location>
</feature>
<feature type="domain" description="Phosphodiester glycosidase" evidence="2">
    <location>
        <begin position="113"/>
        <end position="297"/>
    </location>
</feature>
<dbReference type="EMBL" id="DF967972">
    <property type="protein sequence ID" value="GAP12618.1"/>
    <property type="molecule type" value="Genomic_DNA"/>
</dbReference>
<protein>
    <submittedName>
        <fullName evidence="3">Exopolysaccharide biosynthesis protein related to N-acetylglucosamine-1-phosphodiester alpha-N-acetylglucosaminidase</fullName>
    </submittedName>
</protein>
<dbReference type="InterPro" id="IPR013783">
    <property type="entry name" value="Ig-like_fold"/>
</dbReference>
<organism evidence="3">
    <name type="scientific">Longilinea arvoryzae</name>
    <dbReference type="NCBI Taxonomy" id="360412"/>
    <lineage>
        <taxon>Bacteria</taxon>
        <taxon>Bacillati</taxon>
        <taxon>Chloroflexota</taxon>
        <taxon>Anaerolineae</taxon>
        <taxon>Anaerolineales</taxon>
        <taxon>Anaerolineaceae</taxon>
        <taxon>Longilinea</taxon>
    </lineage>
</organism>
<dbReference type="STRING" id="360412.LARV_00354"/>
<dbReference type="OrthoDB" id="789771at2"/>
<evidence type="ECO:0000313" key="3">
    <source>
        <dbReference type="EMBL" id="GAP12618.1"/>
    </source>
</evidence>
<dbReference type="InterPro" id="IPR018711">
    <property type="entry name" value="NAGPA"/>
</dbReference>
<name>A0A0S7BGP1_9CHLR</name>
<dbReference type="Pfam" id="PF07691">
    <property type="entry name" value="PA14"/>
    <property type="match status" value="1"/>
</dbReference>
<dbReference type="AlphaFoldDB" id="A0A0S7BGP1"/>
<dbReference type="InterPro" id="IPR011658">
    <property type="entry name" value="PA14_dom"/>
</dbReference>
<gene>
    <name evidence="3" type="ORF">LARV_00354</name>
</gene>
<sequence>MIEQLAIILNLIFSFSQNYGINASIVDQQDQSAIVYYLENDQTDSAEPEGITSIVASSPIEVISEGSLYFLKVDLQDSRVRIRVGLANNDSGGYESLSSMKNRYASQGYSEWAIINGDYFGGGCPANVNCAQGLTFIDGNKKDNWSAYGTTWPVRGNIGFDSSRSVQIAIGDAQSKKNMTIAGGPWIVKDGGSPVCQGELINGTTYFSTQEQFTGDQRWYCTTTGALTLAGYSSDRRYLFIGVSSGGWTVTQVAQWLKDRGAFDVLKLDGGGSSGIYYNNSLMKGSGSRAIVNHLAIIVDNAPPPPPPSSWKADYYDNQDRWWDNNNSGNYKCSETINGPGLDKNYSSGAPCGGMDGDTWVGDYSATINFPTGNYVFGIEHDDGLKLWLNGQNIADRGGSGISWVCPARNLSGNNNLRVMLREDGGDARVKLSWTTDTSVCNDPPRVPTLLSPPDNSIITNGTVPNLCWNNNGDPNGDSVEFFAEVYNSPTYLSSGWISGTCWQPNSLNDQYGNYQWHVKSRDNRNAESGWSSTWHFSLQNPIQIIDPLTISPQDPLVGESITAHFRIKNTSTQSITFARILVGSHGPNCADWTCNPVVDWPVVESVTIQPGQEYSYTKQRVFTEQGSNYFAQITYNKSSNQWFVLGNKLTFSVGAGIEISQPLSLSPTEPIANLPVTAAFKVQNNGNRSITIQKLSVEGRGPNCSDLTCQNWAGFEVMSNITLPPGEEFSYLKITSYQSAGSGYFVQPMFADQNDWWYIIPGGSRLNFSVDRGLELIEELTLNQTTPLTGEDIIARFKLRNMGSHTIHVDRIGVGSQGPNCTSFDCQRAVDFPWKEDVTFLPGQEYVFEEHRVFTEAGAGYIAQIMYNVGENFWKLLDNIKTFSVSSGLLVTTPINLNPSDPVVLQPVTATYTLKNIGPRTIYIRAINADGRGPNCTDLTCTNWAGFSSKENITLNPGQEILYSATRSFTQAGSGYFVVPLFMDANGWWLTLPGAQQRTYSVDRGLEVVTPLTLTPSTPLAGESVTAQFKLKNMGNHVLRYERVGVGAHGPDCQDWSCNSPVDYPWLENVTIQPGQEIDFSQTRTFIEPGSDYFAQITFFGGEDFWWQIGDMKRFLVSPGIEISSPITLTPQDPSVFEPVLACYTIQNKGSRSITIRRLGVVARGPNCADWNCERNVDFPPVDNIILRPGQSYTYLGERLFAIPGKGYFVEPAFEDLNNWWFSFEEKTPFKVNGFATYLPIVIR</sequence>
<accession>A0A0S7BGP1</accession>
<dbReference type="Gene3D" id="2.60.40.10">
    <property type="entry name" value="Immunoglobulins"/>
    <property type="match status" value="1"/>
</dbReference>
<evidence type="ECO:0000259" key="1">
    <source>
        <dbReference type="Pfam" id="PF07691"/>
    </source>
</evidence>
<dbReference type="Proteomes" id="UP000055060">
    <property type="component" value="Unassembled WGS sequence"/>
</dbReference>
<dbReference type="Pfam" id="PF09992">
    <property type="entry name" value="NAGPA"/>
    <property type="match status" value="1"/>
</dbReference>
<reference evidence="3" key="1">
    <citation type="submission" date="2015-07" db="EMBL/GenBank/DDBJ databases">
        <title>Draft Genome Sequences of Anaerolinea thermolimosa IMO-1, Bellilinea caldifistulae GOMI-1, Leptolinea tardivitalis YMTK-2, Levilinea saccharolytica KIBI-1,Longilinea arvoryzae KOME-1, Previously Described as Members of the Anaerolineaceae (Chloroflexi).</title>
        <authorList>
            <person name="Sekiguchi Y."/>
            <person name="Ohashi A."/>
            <person name="Matsuura N."/>
            <person name="Tourlousse M.D."/>
        </authorList>
    </citation>
    <scope>NUCLEOTIDE SEQUENCE [LARGE SCALE GENOMIC DNA]</scope>
    <source>
        <strain evidence="3">KOME-1</strain>
    </source>
</reference>
<evidence type="ECO:0000313" key="4">
    <source>
        <dbReference type="Proteomes" id="UP000055060"/>
    </source>
</evidence>
<dbReference type="RefSeq" id="WP_075072028.1">
    <property type="nucleotide sequence ID" value="NZ_DF967972.1"/>
</dbReference>
<evidence type="ECO:0000259" key="2">
    <source>
        <dbReference type="Pfam" id="PF09992"/>
    </source>
</evidence>
<proteinExistence type="predicted"/>
<dbReference type="SUPFAM" id="SSF56988">
    <property type="entry name" value="Anthrax protective antigen"/>
    <property type="match status" value="1"/>
</dbReference>